<gene>
    <name evidence="4 5" type="primary">LOC117368384</name>
</gene>
<name>A0A6P8SHI0_GEOSA</name>
<dbReference type="Pfam" id="PF15737">
    <property type="entry name" value="DUF4685"/>
    <property type="match status" value="1"/>
</dbReference>
<dbReference type="InterPro" id="IPR032756">
    <property type="entry name" value="DUF4685"/>
</dbReference>
<feature type="region of interest" description="Disordered" evidence="1">
    <location>
        <begin position="313"/>
        <end position="336"/>
    </location>
</feature>
<evidence type="ECO:0000313" key="3">
    <source>
        <dbReference type="Proteomes" id="UP000515159"/>
    </source>
</evidence>
<feature type="region of interest" description="Disordered" evidence="1">
    <location>
        <begin position="659"/>
        <end position="689"/>
    </location>
</feature>
<evidence type="ECO:0000313" key="5">
    <source>
        <dbReference type="RefSeq" id="XP_033817873.1"/>
    </source>
</evidence>
<evidence type="ECO:0000256" key="1">
    <source>
        <dbReference type="SAM" id="MobiDB-lite"/>
    </source>
</evidence>
<evidence type="ECO:0000259" key="2">
    <source>
        <dbReference type="Pfam" id="PF15737"/>
    </source>
</evidence>
<sequence length="717" mass="80323">MVVKSVSSSLDEFYDELRQKYPHTFTLVTDLGQERGPLQRLPALELKDTIIPGRKSLMLIPQDFPHAKWATNNFFSKVQFQKIHSIQKCSADFVQQKASPLIINNSAIHVPYQNNRQATSGHSVQLPNLRSQIEQNQAELRTRLHSQNRTTNGPSGSVRGSDPLQQCSFSTQYLLESKTLNHHRSIRHHVESPRKIDEGEKKIFAGKPDPLGTIMRELLPNRPGKLLPKDRKEGQSRDESCHLNGDCESLIYISSPAKIFRPKPKSPQRCPTQTKIIKRFSAKPKTASGPLRADHTIGKNTLIQTVEVTESVTIHSDSTTSTTSSNDGIKPGRRVPTPRVRFEDESLKDAECRYQERAFYRKRKEGSESVVEYSVSKDHSQPEEMNINEVSGQRSLSWSKGMARQPADDSSNLQALPFTVANQGRDGENIAQPNENELVTLGGISLNFHSHSPISSSLTPTEWQNHGEKRALKNADNPSDGNLSCLETFHSSKRDIRRHLPRLQVPQSKTPKEKVQISLETVLTGQTWSGAALKQTQPLMLKVSSSAHSPASTPVVDCNHHWPLMGSPEVRKQHSVKEFSYLYSKVKKTLQSYIRRSSAEGSGSSTRKTGVTSELQNCVPLKQSSRLAKDISAEKYTPSIHHPVITSICNKRALFPESSSPHRCMDLSEEKDGNEQRRMPHSASTGPAHFPHKLVRRTFLKKGPAQNYLVHSPTPPI</sequence>
<dbReference type="KEGG" id="gsh:117368384"/>
<dbReference type="GeneID" id="117368384"/>
<dbReference type="RefSeq" id="XP_033817872.1">
    <property type="nucleotide sequence ID" value="XM_033961981.1"/>
</dbReference>
<reference evidence="4 5" key="1">
    <citation type="submission" date="2025-04" db="UniProtKB">
        <authorList>
            <consortium name="RefSeq"/>
        </authorList>
    </citation>
    <scope>IDENTIFICATION</scope>
</reference>
<accession>A0A6P8SHI0</accession>
<dbReference type="AlphaFoldDB" id="A0A6P8SHI0"/>
<feature type="region of interest" description="Disordered" evidence="1">
    <location>
        <begin position="221"/>
        <end position="241"/>
    </location>
</feature>
<organism evidence="3 4">
    <name type="scientific">Geotrypetes seraphini</name>
    <name type="common">Gaboon caecilian</name>
    <name type="synonym">Caecilia seraphini</name>
    <dbReference type="NCBI Taxonomy" id="260995"/>
    <lineage>
        <taxon>Eukaryota</taxon>
        <taxon>Metazoa</taxon>
        <taxon>Chordata</taxon>
        <taxon>Craniata</taxon>
        <taxon>Vertebrata</taxon>
        <taxon>Euteleostomi</taxon>
        <taxon>Amphibia</taxon>
        <taxon>Gymnophiona</taxon>
        <taxon>Geotrypetes</taxon>
    </lineage>
</organism>
<feature type="domain" description="DUF4685" evidence="2">
    <location>
        <begin position="262"/>
        <end position="364"/>
    </location>
</feature>
<dbReference type="RefSeq" id="XP_033817873.1">
    <property type="nucleotide sequence ID" value="XM_033961982.1"/>
</dbReference>
<feature type="compositionally biased region" description="Basic and acidic residues" evidence="1">
    <location>
        <begin position="227"/>
        <end position="241"/>
    </location>
</feature>
<keyword evidence="3" id="KW-1185">Reference proteome</keyword>
<feature type="compositionally biased region" description="Basic and acidic residues" evidence="1">
    <location>
        <begin position="663"/>
        <end position="678"/>
    </location>
</feature>
<feature type="region of interest" description="Disordered" evidence="1">
    <location>
        <begin position="144"/>
        <end position="163"/>
    </location>
</feature>
<dbReference type="OrthoDB" id="9909009at2759"/>
<feature type="region of interest" description="Disordered" evidence="1">
    <location>
        <begin position="595"/>
        <end position="617"/>
    </location>
</feature>
<protein>
    <submittedName>
        <fullName evidence="4 5">Uncharacterized protein LOC117368384</fullName>
    </submittedName>
</protein>
<dbReference type="Proteomes" id="UP000515159">
    <property type="component" value="Chromosome 10"/>
</dbReference>
<feature type="compositionally biased region" description="Polar residues" evidence="1">
    <location>
        <begin position="144"/>
        <end position="155"/>
    </location>
</feature>
<proteinExistence type="predicted"/>
<evidence type="ECO:0000313" key="4">
    <source>
        <dbReference type="RefSeq" id="XP_033817872.1"/>
    </source>
</evidence>